<feature type="transmembrane region" description="Helical" evidence="7">
    <location>
        <begin position="135"/>
        <end position="155"/>
    </location>
</feature>
<comment type="similarity">
    <text evidence="7">Belongs to the binding-protein-dependent transport system permease family.</text>
</comment>
<evidence type="ECO:0000256" key="1">
    <source>
        <dbReference type="ARBA" id="ARBA00004651"/>
    </source>
</evidence>
<dbReference type="PROSITE" id="PS50928">
    <property type="entry name" value="ABC_TM1"/>
    <property type="match status" value="1"/>
</dbReference>
<protein>
    <submittedName>
        <fullName evidence="9">Sugar ABC transporter permease</fullName>
    </submittedName>
</protein>
<evidence type="ECO:0000256" key="5">
    <source>
        <dbReference type="ARBA" id="ARBA00022989"/>
    </source>
</evidence>
<dbReference type="Pfam" id="PF00528">
    <property type="entry name" value="BPD_transp_1"/>
    <property type="match status" value="1"/>
</dbReference>
<keyword evidence="2 7" id="KW-0813">Transport</keyword>
<feature type="transmembrane region" description="Helical" evidence="7">
    <location>
        <begin position="246"/>
        <end position="267"/>
    </location>
</feature>
<keyword evidence="6 7" id="KW-0472">Membrane</keyword>
<feature type="transmembrane region" description="Helical" evidence="7">
    <location>
        <begin position="101"/>
        <end position="123"/>
    </location>
</feature>
<evidence type="ECO:0000259" key="8">
    <source>
        <dbReference type="PROSITE" id="PS50928"/>
    </source>
</evidence>
<keyword evidence="4 7" id="KW-0812">Transmembrane</keyword>
<evidence type="ECO:0000313" key="10">
    <source>
        <dbReference type="Proteomes" id="UP001057877"/>
    </source>
</evidence>
<dbReference type="Proteomes" id="UP001057877">
    <property type="component" value="Chromosome"/>
</dbReference>
<evidence type="ECO:0000256" key="2">
    <source>
        <dbReference type="ARBA" id="ARBA00022448"/>
    </source>
</evidence>
<feature type="transmembrane region" description="Helical" evidence="7">
    <location>
        <begin position="186"/>
        <end position="207"/>
    </location>
</feature>
<dbReference type="PANTHER" id="PTHR43005">
    <property type="entry name" value="BLR7065 PROTEIN"/>
    <property type="match status" value="1"/>
</dbReference>
<keyword evidence="10" id="KW-1185">Reference proteome</keyword>
<sequence length="326" mass="36414">MNGATEIPAAKGKIGMGRRRLANKAAFVWDDMKRNKLAYLFLAPFLLCFFIFIIVPVLSASLLAFTRFNSIEAPVFVGLHNFKVMFTEDIVLMKYVIANTFFFAVFVGPVGYALQFLMAWLILQIPKKLRSLYTMAIYVPSIAGGVMMSVIWVIAFSGDRYGYLNQFLLYCGFIDTPIAFTQSSGYLMGVMIFVTLWSSMGVGFLSLQAGMMTVDPQLYEAGKMDGIRNRIQEIWYITIPAMKPQMLFSAVMGIVGALKAGGIGVQLSGTNPTPNYAGQMLQNHIEDFGFIRYELGYATALSLMLLVLMYIINRACFRLLGTKEDE</sequence>
<keyword evidence="5 7" id="KW-1133">Transmembrane helix</keyword>
<dbReference type="SUPFAM" id="SSF161098">
    <property type="entry name" value="MetI-like"/>
    <property type="match status" value="1"/>
</dbReference>
<comment type="subcellular location">
    <subcellularLocation>
        <location evidence="1 7">Cell membrane</location>
        <topology evidence="1 7">Multi-pass membrane protein</topology>
    </subcellularLocation>
</comment>
<dbReference type="RefSeq" id="WP_258385619.1">
    <property type="nucleotide sequence ID" value="NZ_CP091430.1"/>
</dbReference>
<dbReference type="InterPro" id="IPR000515">
    <property type="entry name" value="MetI-like"/>
</dbReference>
<dbReference type="InterPro" id="IPR035906">
    <property type="entry name" value="MetI-like_sf"/>
</dbReference>
<dbReference type="CDD" id="cd06261">
    <property type="entry name" value="TM_PBP2"/>
    <property type="match status" value="1"/>
</dbReference>
<gene>
    <name evidence="9" type="ORF">L1F29_29615</name>
</gene>
<dbReference type="EMBL" id="CP091430">
    <property type="protein sequence ID" value="UVI29530.1"/>
    <property type="molecule type" value="Genomic_DNA"/>
</dbReference>
<feature type="transmembrane region" description="Helical" evidence="7">
    <location>
        <begin position="37"/>
        <end position="65"/>
    </location>
</feature>
<name>A0ABY5S9R8_9BACL</name>
<reference evidence="9" key="1">
    <citation type="submission" date="2022-01" db="EMBL/GenBank/DDBJ databases">
        <title>Paenibacillus spongiae sp. nov., isolated from marine sponge.</title>
        <authorList>
            <person name="Li Z."/>
            <person name="Zhang M."/>
        </authorList>
    </citation>
    <scope>NUCLEOTIDE SEQUENCE</scope>
    <source>
        <strain evidence="9">PHS-Z3</strain>
    </source>
</reference>
<feature type="domain" description="ABC transmembrane type-1" evidence="8">
    <location>
        <begin position="97"/>
        <end position="316"/>
    </location>
</feature>
<evidence type="ECO:0000256" key="3">
    <source>
        <dbReference type="ARBA" id="ARBA00022475"/>
    </source>
</evidence>
<evidence type="ECO:0000313" key="9">
    <source>
        <dbReference type="EMBL" id="UVI29530.1"/>
    </source>
</evidence>
<evidence type="ECO:0000256" key="7">
    <source>
        <dbReference type="RuleBase" id="RU363032"/>
    </source>
</evidence>
<feature type="transmembrane region" description="Helical" evidence="7">
    <location>
        <begin position="295"/>
        <end position="313"/>
    </location>
</feature>
<accession>A0ABY5S9R8</accession>
<keyword evidence="3" id="KW-1003">Cell membrane</keyword>
<proteinExistence type="inferred from homology"/>
<evidence type="ECO:0000256" key="6">
    <source>
        <dbReference type="ARBA" id="ARBA00023136"/>
    </source>
</evidence>
<evidence type="ECO:0000256" key="4">
    <source>
        <dbReference type="ARBA" id="ARBA00022692"/>
    </source>
</evidence>
<organism evidence="9 10">
    <name type="scientific">Paenibacillus spongiae</name>
    <dbReference type="NCBI Taxonomy" id="2909671"/>
    <lineage>
        <taxon>Bacteria</taxon>
        <taxon>Bacillati</taxon>
        <taxon>Bacillota</taxon>
        <taxon>Bacilli</taxon>
        <taxon>Bacillales</taxon>
        <taxon>Paenibacillaceae</taxon>
        <taxon>Paenibacillus</taxon>
    </lineage>
</organism>
<dbReference type="PANTHER" id="PTHR43005:SF1">
    <property type="entry name" value="SPERMIDINE_PUTRESCINE TRANSPORT SYSTEM PERMEASE PROTEIN"/>
    <property type="match status" value="1"/>
</dbReference>
<dbReference type="Gene3D" id="1.10.3720.10">
    <property type="entry name" value="MetI-like"/>
    <property type="match status" value="1"/>
</dbReference>